<proteinExistence type="predicted"/>
<dbReference type="InterPro" id="IPR011992">
    <property type="entry name" value="EF-hand-dom_pair"/>
</dbReference>
<dbReference type="InterPro" id="IPR039656">
    <property type="entry name" value="SYNRG"/>
</dbReference>
<feature type="region of interest" description="Disordered" evidence="1">
    <location>
        <begin position="416"/>
        <end position="441"/>
    </location>
</feature>
<reference evidence="3 4" key="1">
    <citation type="submission" date="2024-07" db="EMBL/GenBank/DDBJ databases">
        <title>Chromosome-level genome assembly of the water stick insect Ranatra chinensis (Heteroptera: Nepidae).</title>
        <authorList>
            <person name="Liu X."/>
        </authorList>
    </citation>
    <scope>NUCLEOTIDE SEQUENCE [LARGE SCALE GENOMIC DNA]</scope>
    <source>
        <strain evidence="3">Cailab_2021Rc</strain>
        <tissue evidence="3">Muscle</tissue>
    </source>
</reference>
<dbReference type="PROSITE" id="PS50031">
    <property type="entry name" value="EH"/>
    <property type="match status" value="1"/>
</dbReference>
<dbReference type="Pfam" id="PF25999">
    <property type="entry name" value="SYNRG_C"/>
    <property type="match status" value="1"/>
</dbReference>
<dbReference type="SMART" id="SM00027">
    <property type="entry name" value="EH"/>
    <property type="match status" value="1"/>
</dbReference>
<feature type="compositionally biased region" description="Polar residues" evidence="1">
    <location>
        <begin position="419"/>
        <end position="429"/>
    </location>
</feature>
<dbReference type="Pfam" id="PF12763">
    <property type="entry name" value="EH"/>
    <property type="match status" value="1"/>
</dbReference>
<evidence type="ECO:0000313" key="3">
    <source>
        <dbReference type="EMBL" id="KAL1140249.1"/>
    </source>
</evidence>
<name>A0ABD0ZJM9_9HEMI</name>
<feature type="domain" description="EH" evidence="2">
    <location>
        <begin position="86"/>
        <end position="171"/>
    </location>
</feature>
<dbReference type="SUPFAM" id="SSF47473">
    <property type="entry name" value="EF-hand"/>
    <property type="match status" value="1"/>
</dbReference>
<dbReference type="AlphaFoldDB" id="A0ABD0ZJM9"/>
<accession>A0ABD0ZJM9</accession>
<comment type="caution">
    <text evidence="3">The sequence shown here is derived from an EMBL/GenBank/DDBJ whole genome shotgun (WGS) entry which is preliminary data.</text>
</comment>
<protein>
    <recommendedName>
        <fullName evidence="2">EH domain-containing protein</fullName>
    </recommendedName>
</protein>
<dbReference type="EMBL" id="JBFDAA010000001">
    <property type="protein sequence ID" value="KAL1140249.1"/>
    <property type="molecule type" value="Genomic_DNA"/>
</dbReference>
<evidence type="ECO:0000256" key="1">
    <source>
        <dbReference type="SAM" id="MobiDB-lite"/>
    </source>
</evidence>
<dbReference type="InterPro" id="IPR059024">
    <property type="entry name" value="SYNRG_C"/>
</dbReference>
<dbReference type="Proteomes" id="UP001558652">
    <property type="component" value="Unassembled WGS sequence"/>
</dbReference>
<dbReference type="PANTHER" id="PTHR15463">
    <property type="entry name" value="AP1 GAMMA SUBUNIT BINDING PROTEIN 1"/>
    <property type="match status" value="1"/>
</dbReference>
<evidence type="ECO:0000259" key="2">
    <source>
        <dbReference type="PROSITE" id="PS50031"/>
    </source>
</evidence>
<keyword evidence="4" id="KW-1185">Reference proteome</keyword>
<evidence type="ECO:0000313" key="4">
    <source>
        <dbReference type="Proteomes" id="UP001558652"/>
    </source>
</evidence>
<organism evidence="3 4">
    <name type="scientific">Ranatra chinensis</name>
    <dbReference type="NCBI Taxonomy" id="642074"/>
    <lineage>
        <taxon>Eukaryota</taxon>
        <taxon>Metazoa</taxon>
        <taxon>Ecdysozoa</taxon>
        <taxon>Arthropoda</taxon>
        <taxon>Hexapoda</taxon>
        <taxon>Insecta</taxon>
        <taxon>Pterygota</taxon>
        <taxon>Neoptera</taxon>
        <taxon>Paraneoptera</taxon>
        <taxon>Hemiptera</taxon>
        <taxon>Heteroptera</taxon>
        <taxon>Panheteroptera</taxon>
        <taxon>Nepomorpha</taxon>
        <taxon>Nepidae</taxon>
        <taxon>Ranatrinae</taxon>
        <taxon>Ranatra</taxon>
    </lineage>
</organism>
<sequence length="681" mass="72987">MIADTDEDLKRREYLKQQLRLKTRTKSNVAMSADDMIENLLSRKEIFRKKTEVDADASSKNSKIASSGPDVPQLPLFGGKPLPPLYLEVWNCVRSMDTGLADTSRVSALLMTSGLTPQTLAYIWALVNRTVAGYLTQTELYATLALVSLAQSGYSFTSCAVVNQLKEPPLPRLDLRVVPITSSCTTVASTSLQHVNPPMFPSHTSSNPPTAISVPTLAQAVNSSNNLFPGASLLTFQSPSTSQIDDHQALQVTSTTTASPIPSTIPTVTQTLSSTNVLNATLCNVPSSSMTSSTTGPTRLSTLSALDLELISSSTQFPNAPLDPIFGDFQSSLTLMDNPLPPPVMSHPSPPSCPPPTTDDDEFDDFKSADLPPVLTAPVMPSISTSTSSVQVEDLLLPPATIPSAGDLLHLFDSPAIAGSSNETPQRVSWSGEEPEIGGVPNEDRYSALRSLAEDNVEDNSVGNIQDTARSRTSSFADEFGDFVDAVVPQSSSSTLSMLGHSSPSIQEKCIEACTRVLQSGLSLFESLARDEDLLAEVTSSTPGSNYMEDLVEVFYLCERLIKAVAKEEVADAAVDTSNGNGHKDSSQDNPTETETCDKIPASVIRLQNIVLPKLKAYLVKVIDLRMEEEDGPVCGVCLQSRGPAHVRYGLNSFHAPCANFYLNCVDNQLPIAPNIALTTS</sequence>
<feature type="region of interest" description="Disordered" evidence="1">
    <location>
        <begin position="573"/>
        <end position="595"/>
    </location>
</feature>
<dbReference type="InterPro" id="IPR000261">
    <property type="entry name" value="EH_dom"/>
</dbReference>
<dbReference type="PANTHER" id="PTHR15463:SF2">
    <property type="entry name" value="SYNERGIN GAMMA"/>
    <property type="match status" value="1"/>
</dbReference>
<dbReference type="Gene3D" id="1.10.238.10">
    <property type="entry name" value="EF-hand"/>
    <property type="match status" value="1"/>
</dbReference>
<gene>
    <name evidence="3" type="ORF">AAG570_000181</name>
</gene>